<evidence type="ECO:0000313" key="11">
    <source>
        <dbReference type="EMBL" id="KAL2079549.1"/>
    </source>
</evidence>
<keyword evidence="2 9" id="KW-0812">Transmembrane</keyword>
<feature type="transmembrane region" description="Helical" evidence="9">
    <location>
        <begin position="269"/>
        <end position="291"/>
    </location>
</feature>
<evidence type="ECO:0000256" key="2">
    <source>
        <dbReference type="ARBA" id="ARBA00022692"/>
    </source>
</evidence>
<dbReference type="PROSITE" id="PS50853">
    <property type="entry name" value="FN3"/>
    <property type="match status" value="1"/>
</dbReference>
<dbReference type="EMBL" id="JBHFQA010000022">
    <property type="protein sequence ID" value="KAL2079549.1"/>
    <property type="molecule type" value="Genomic_DNA"/>
</dbReference>
<evidence type="ECO:0000256" key="4">
    <source>
        <dbReference type="ARBA" id="ARBA00022989"/>
    </source>
</evidence>
<evidence type="ECO:0000256" key="6">
    <source>
        <dbReference type="ARBA" id="ARBA00023170"/>
    </source>
</evidence>
<dbReference type="GO" id="GO:0016020">
    <property type="term" value="C:membrane"/>
    <property type="evidence" value="ECO:0007669"/>
    <property type="project" value="UniProtKB-SubCell"/>
</dbReference>
<evidence type="ECO:0000259" key="10">
    <source>
        <dbReference type="PROSITE" id="PS50853"/>
    </source>
</evidence>
<evidence type="ECO:0000256" key="7">
    <source>
        <dbReference type="ARBA" id="ARBA00023180"/>
    </source>
</evidence>
<name>A0ABD1IXC6_9TELE</name>
<reference evidence="11 12" key="1">
    <citation type="submission" date="2024-09" db="EMBL/GenBank/DDBJ databases">
        <title>A chromosome-level genome assembly of Gray's grenadier anchovy, Coilia grayii.</title>
        <authorList>
            <person name="Fu Z."/>
        </authorList>
    </citation>
    <scope>NUCLEOTIDE SEQUENCE [LARGE SCALE GENOMIC DNA]</scope>
    <source>
        <strain evidence="11">G4</strain>
        <tissue evidence="11">Muscle</tissue>
    </source>
</reference>
<comment type="caution">
    <text evidence="11">The sequence shown here is derived from an EMBL/GenBank/DDBJ whole genome shotgun (WGS) entry which is preliminary data.</text>
</comment>
<dbReference type="InterPro" id="IPR015152">
    <property type="entry name" value="Growth/epo_recpt_lig-bind"/>
</dbReference>
<feature type="compositionally biased region" description="Low complexity" evidence="8">
    <location>
        <begin position="475"/>
        <end position="489"/>
    </location>
</feature>
<feature type="region of interest" description="Disordered" evidence="8">
    <location>
        <begin position="357"/>
        <end position="380"/>
    </location>
</feature>
<dbReference type="Pfam" id="PF09067">
    <property type="entry name" value="EpoR_lig-bind"/>
    <property type="match status" value="1"/>
</dbReference>
<dbReference type="InterPro" id="IPR003961">
    <property type="entry name" value="FN3_dom"/>
</dbReference>
<dbReference type="CDD" id="cd00063">
    <property type="entry name" value="FN3"/>
    <property type="match status" value="1"/>
</dbReference>
<evidence type="ECO:0000313" key="12">
    <source>
        <dbReference type="Proteomes" id="UP001591681"/>
    </source>
</evidence>
<dbReference type="Pfam" id="PF12772">
    <property type="entry name" value="GHBP"/>
    <property type="match status" value="1"/>
</dbReference>
<evidence type="ECO:0000256" key="5">
    <source>
        <dbReference type="ARBA" id="ARBA00023136"/>
    </source>
</evidence>
<dbReference type="InterPro" id="IPR025871">
    <property type="entry name" value="GHBP"/>
</dbReference>
<keyword evidence="4 9" id="KW-1133">Transmembrane helix</keyword>
<feature type="domain" description="Fibronectin type-III" evidence="10">
    <location>
        <begin position="162"/>
        <end position="262"/>
    </location>
</feature>
<accession>A0ABD1IXC6</accession>
<keyword evidence="6" id="KW-0675">Receptor</keyword>
<organism evidence="11 12">
    <name type="scientific">Coilia grayii</name>
    <name type="common">Gray's grenadier anchovy</name>
    <dbReference type="NCBI Taxonomy" id="363190"/>
    <lineage>
        <taxon>Eukaryota</taxon>
        <taxon>Metazoa</taxon>
        <taxon>Chordata</taxon>
        <taxon>Craniata</taxon>
        <taxon>Vertebrata</taxon>
        <taxon>Euteleostomi</taxon>
        <taxon>Actinopterygii</taxon>
        <taxon>Neopterygii</taxon>
        <taxon>Teleostei</taxon>
        <taxon>Clupei</taxon>
        <taxon>Clupeiformes</taxon>
        <taxon>Clupeoidei</taxon>
        <taxon>Engraulidae</taxon>
        <taxon>Coilinae</taxon>
        <taxon>Coilia</taxon>
    </lineage>
</organism>
<keyword evidence="5 9" id="KW-0472">Membrane</keyword>
<dbReference type="SUPFAM" id="SSF49265">
    <property type="entry name" value="Fibronectin type III"/>
    <property type="match status" value="2"/>
</dbReference>
<evidence type="ECO:0000256" key="3">
    <source>
        <dbReference type="ARBA" id="ARBA00022729"/>
    </source>
</evidence>
<evidence type="ECO:0000256" key="8">
    <source>
        <dbReference type="SAM" id="MobiDB-lite"/>
    </source>
</evidence>
<sequence length="689" mass="75850">MRKKSFFTNPNTLHSVYLYTYVSYLILFPFLFLFLFLCLSVSVCFCLSLVDPQRGPHLTGCLSREQETFNCWWSAGSFQNLTEPHALRLFYTVQIESPAPFPKPKEWHECPQYSTSRPNECHFSRNYTRIWVPYCVELRSVERNITYDWKCFTVETIVQPDAPISLNWTLLNVSRSGLHFDIMVRWKPPPSAAIDWINLVYQVQYRLANTSHWDMLDQESGTHQPIYGLQTDKTYEVRVRCKMHGYEFGEYSDTITVHVAEILSKDASFPMTLVMVFGVVGMVILLMLIIFTQQQRLMVILLPPVPAPKIKGIDNELLKKGKLDDLNSILSSQHMYKPDMFHDEPWVEFIELDVDEPSDKADSSDTQHLLGGSGGGDGGRRGCLGSSHVLNLKDDDSGRASCYDPELPMEALLTAALLPSSEQAKPGGEGGLGGGDDDPALVASHPANSPNNTTTTTTTASPGGPPTTGIAAPDHPGQPQVHPQVSSSSCGPNWASMDFYAQVSDVTPAGGVVLSPGSLLSQTAVPDKSKYSGKVEEKNQEDKKRKEESPKFHLLVVNPDAGYASESIAKDAGGDPQQVMPGAYQTSPPLPPPQSLEDELPREPATCPASPNMPGDYQSPYLLPDTNPAMPPIAPVSDYTVVQDVDAQHSLLLNTSTPQSPPNSAKHLPAMPVMPMGYLSPDLLGNLMP</sequence>
<keyword evidence="7" id="KW-0325">Glycoprotein</keyword>
<evidence type="ECO:0000256" key="1">
    <source>
        <dbReference type="ARBA" id="ARBA00004479"/>
    </source>
</evidence>
<dbReference type="AlphaFoldDB" id="A0ABD1IXC6"/>
<dbReference type="PANTHER" id="PTHR23037:SF46">
    <property type="entry name" value="INTERLEUKIN 5 RECEPTOR SUBUNIT ALPHA"/>
    <property type="match status" value="1"/>
</dbReference>
<dbReference type="Proteomes" id="UP001591681">
    <property type="component" value="Unassembled WGS sequence"/>
</dbReference>
<keyword evidence="3" id="KW-0732">Signal</keyword>
<comment type="subcellular location">
    <subcellularLocation>
        <location evidence="1">Membrane</location>
        <topology evidence="1">Single-pass type I membrane protein</topology>
    </subcellularLocation>
</comment>
<dbReference type="InterPro" id="IPR036116">
    <property type="entry name" value="FN3_sf"/>
</dbReference>
<keyword evidence="12" id="KW-1185">Reference proteome</keyword>
<feature type="compositionally biased region" description="Basic and acidic residues" evidence="8">
    <location>
        <begin position="527"/>
        <end position="551"/>
    </location>
</feature>
<feature type="compositionally biased region" description="Low complexity" evidence="8">
    <location>
        <begin position="446"/>
        <end position="462"/>
    </location>
</feature>
<feature type="region of interest" description="Disordered" evidence="8">
    <location>
        <begin position="566"/>
        <end position="612"/>
    </location>
</feature>
<evidence type="ECO:0000256" key="9">
    <source>
        <dbReference type="SAM" id="Phobius"/>
    </source>
</evidence>
<proteinExistence type="predicted"/>
<feature type="region of interest" description="Disordered" evidence="8">
    <location>
        <begin position="523"/>
        <end position="553"/>
    </location>
</feature>
<protein>
    <recommendedName>
        <fullName evidence="10">Fibronectin type-III domain-containing protein</fullName>
    </recommendedName>
</protein>
<dbReference type="Gene3D" id="2.60.40.10">
    <property type="entry name" value="Immunoglobulins"/>
    <property type="match status" value="2"/>
</dbReference>
<feature type="region of interest" description="Disordered" evidence="8">
    <location>
        <begin position="419"/>
        <end position="490"/>
    </location>
</feature>
<feature type="transmembrane region" description="Helical" evidence="9">
    <location>
        <begin position="21"/>
        <end position="50"/>
    </location>
</feature>
<dbReference type="InterPro" id="IPR013783">
    <property type="entry name" value="Ig-like_fold"/>
</dbReference>
<dbReference type="PANTHER" id="PTHR23037">
    <property type="entry name" value="CYTOKINE RECEPTOR"/>
    <property type="match status" value="1"/>
</dbReference>
<gene>
    <name evidence="11" type="ORF">ACEWY4_025293</name>
</gene>